<dbReference type="PANTHER" id="PTHR43775:SF37">
    <property type="entry name" value="SI:DKEY-61P9.11"/>
    <property type="match status" value="1"/>
</dbReference>
<keyword evidence="6" id="KW-1185">Reference proteome</keyword>
<dbReference type="Gene3D" id="3.40.50.1820">
    <property type="entry name" value="alpha/beta hydrolase"/>
    <property type="match status" value="1"/>
</dbReference>
<dbReference type="Pfam" id="PF00698">
    <property type="entry name" value="Acyl_transf_1"/>
    <property type="match status" value="1"/>
</dbReference>
<sequence length="1312" mass="142046">MSTGSQSYSLEKRAIAIVGISADLPGGSLSQSNLDYKSLREFLLNKEEAYEDIPKDRFTIDSLADGVLNTRGTFLKDIAFFDHAEFSVSAEDARAMALSTRKLIELAFLSLLDAGIAYRGRNVACFAAGTAQDSPLDPDLLDSSSGAVRPLPAVSCMIANAISAHLDLRGPAIPLDATCSSSMLALHFAVQALRAGECEAAVVAGCQLNLRLADFVHFPEDFLAEDRKCKPFDASADGFVKGEGAVAIVLKPYDDAVRDGDYVYGNILGTGVAASGAAALDDTLSANAQVNAMRRAYQGTACDPQDVDYVEMHAMGTPDDLVESTWVGEQFGRDENLLVGSVKGNIGHLHVAAFLASLCKVCSILETGLVPPNVNLVARHPNIPWDQYKLRVPTEPTPVTARSASGKLLISMSSYSIGGSNGHVVLQSVAPKHASEEATNVTGPVLFVAGGLSPRSARAVADSLAALADSHPHELASTSTVYGRRARQMTWRTFAVAQAGPQPSSIRFPSPSLSPQISPPIVFVFSGQGPQHINMGRQLFQRFKVFRDTILELDQCHREITGISLIDQTGLFADVGAAEALPSTWPISTIYPTLTMLQIALFDLLCSLGLRPDVLVGHSVGETPLLYASGAGSKSMAIELAIAQGRALTLVEVEDGTMAALACTPEQARDVIKDVRKSVGDWGVLEIAGFNSPCAVAVAGHVHLVENAVEVANARGLFARRLQTDAAIHSSLVDVCEDKYRSLVADVFARYPGAHKPAIATYSATMGAVLDCFTEEYFWLNCRSPVQFAQAIIGIITTFPTSSFVEVSPHPVLSLYLQELGAPITSVVCPMRRTRELEQCQEETMLLSALGQLIVLGHDSVDFHKLNSQAANSPSLNLPSYPFMKEYIPYRPGHSRTLQKQCGPWRKRLDGVGSKMRARSKEVMKISPSPQPSLSPENTRDTLRTVVLQSLDRIPTDFSPDVPFTSYGMDSLGAGRLAFALRPFLVISQMQLLNNLSLSDIERLAEASKQSVAPAQAAPVGTFYKWDDMLHKEGQALVKLVDLGDTPLILIHGASGSILPFISIQEKFSTSLWALQTTPDTPTHSIKAWAAFYLEQVREAQPKGPYRIGAFCASSTIALMMAHLIEESGDTVGELCFLDHSPLLFVSPLIEPDEETVSMRSPGPAMIRRLLDSMLELYRADDSPVRHKAAQDWEDTANGLDGPPHVRGWYATFKSLNTGIYEFILSLLPPDEPLTIVAMREALAEWMGSVDAPITAYIATNGYLSFIPVSQRMGWESYGLCQVFPEARIITTHYNHFQILDSAEFIDSIQGR</sequence>
<protein>
    <recommendedName>
        <fullName evidence="4">Ketosynthase family 3 (KS3) domain-containing protein</fullName>
    </recommendedName>
</protein>
<dbReference type="Pfam" id="PF00975">
    <property type="entry name" value="Thioesterase"/>
    <property type="match status" value="1"/>
</dbReference>
<evidence type="ECO:0000256" key="2">
    <source>
        <dbReference type="ARBA" id="ARBA00022553"/>
    </source>
</evidence>
<dbReference type="InterPro" id="IPR032821">
    <property type="entry name" value="PKS_assoc"/>
</dbReference>
<dbReference type="Gene3D" id="1.10.1200.10">
    <property type="entry name" value="ACP-like"/>
    <property type="match status" value="1"/>
</dbReference>
<dbReference type="InterPro" id="IPR029058">
    <property type="entry name" value="AB_hydrolase_fold"/>
</dbReference>
<dbReference type="InterPro" id="IPR001031">
    <property type="entry name" value="Thioesterase"/>
</dbReference>
<evidence type="ECO:0000256" key="1">
    <source>
        <dbReference type="ARBA" id="ARBA00022450"/>
    </source>
</evidence>
<dbReference type="InterPro" id="IPR016039">
    <property type="entry name" value="Thiolase-like"/>
</dbReference>
<dbReference type="InterPro" id="IPR050091">
    <property type="entry name" value="PKS_NRPS_Biosynth_Enz"/>
</dbReference>
<dbReference type="Pfam" id="PF00109">
    <property type="entry name" value="ketoacyl-synt"/>
    <property type="match status" value="1"/>
</dbReference>
<dbReference type="Pfam" id="PF02801">
    <property type="entry name" value="Ketoacyl-synt_C"/>
    <property type="match status" value="1"/>
</dbReference>
<comment type="caution">
    <text evidence="5">The sequence shown here is derived from an EMBL/GenBank/DDBJ whole genome shotgun (WGS) entry which is preliminary data.</text>
</comment>
<evidence type="ECO:0000313" key="6">
    <source>
        <dbReference type="Proteomes" id="UP000287166"/>
    </source>
</evidence>
<dbReference type="Pfam" id="PF16197">
    <property type="entry name" value="KAsynt_C_assoc"/>
    <property type="match status" value="1"/>
</dbReference>
<dbReference type="PROSITE" id="PS52004">
    <property type="entry name" value="KS3_2"/>
    <property type="match status" value="1"/>
</dbReference>
<dbReference type="Gene3D" id="3.40.366.10">
    <property type="entry name" value="Malonyl-Coenzyme A Acyl Carrier Protein, domain 2"/>
    <property type="match status" value="1"/>
</dbReference>
<reference evidence="5 6" key="1">
    <citation type="journal article" date="2018" name="Sci. Rep.">
        <title>Genome sequence of the cauliflower mushroom Sparassis crispa (Hanabiratake) and its association with beneficial usage.</title>
        <authorList>
            <person name="Kiyama R."/>
            <person name="Furutani Y."/>
            <person name="Kawaguchi K."/>
            <person name="Nakanishi T."/>
        </authorList>
    </citation>
    <scope>NUCLEOTIDE SEQUENCE [LARGE SCALE GENOMIC DNA]</scope>
</reference>
<evidence type="ECO:0000256" key="3">
    <source>
        <dbReference type="ARBA" id="ARBA00022679"/>
    </source>
</evidence>
<dbReference type="GO" id="GO:0006633">
    <property type="term" value="P:fatty acid biosynthetic process"/>
    <property type="evidence" value="ECO:0007669"/>
    <property type="project" value="TreeGrafter"/>
</dbReference>
<dbReference type="InterPro" id="IPR014043">
    <property type="entry name" value="Acyl_transferase_dom"/>
</dbReference>
<dbReference type="InterPro" id="IPR014030">
    <property type="entry name" value="Ketoacyl_synth_N"/>
</dbReference>
<keyword evidence="2" id="KW-0597">Phosphoprotein</keyword>
<evidence type="ECO:0000259" key="4">
    <source>
        <dbReference type="PROSITE" id="PS52004"/>
    </source>
</evidence>
<dbReference type="InterPro" id="IPR016036">
    <property type="entry name" value="Malonyl_transacylase_ACP-bd"/>
</dbReference>
<dbReference type="EMBL" id="BFAD01000016">
    <property type="protein sequence ID" value="GBE89507.1"/>
    <property type="molecule type" value="Genomic_DNA"/>
</dbReference>
<dbReference type="OrthoDB" id="329835at2759"/>
<dbReference type="STRING" id="139825.A0A401H4Z6"/>
<dbReference type="SUPFAM" id="SSF55048">
    <property type="entry name" value="Probable ACP-binding domain of malonyl-CoA ACP transacylase"/>
    <property type="match status" value="1"/>
</dbReference>
<dbReference type="InParanoid" id="A0A401H4Z6"/>
<dbReference type="CDD" id="cd00833">
    <property type="entry name" value="PKS"/>
    <property type="match status" value="1"/>
</dbReference>
<dbReference type="SMART" id="SM00825">
    <property type="entry name" value="PKS_KS"/>
    <property type="match status" value="1"/>
</dbReference>
<proteinExistence type="predicted"/>
<dbReference type="GeneID" id="38786424"/>
<dbReference type="PANTHER" id="PTHR43775">
    <property type="entry name" value="FATTY ACID SYNTHASE"/>
    <property type="match status" value="1"/>
</dbReference>
<keyword evidence="1" id="KW-0596">Phosphopantetheine</keyword>
<dbReference type="InterPro" id="IPR014031">
    <property type="entry name" value="Ketoacyl_synth_C"/>
</dbReference>
<dbReference type="InterPro" id="IPR001227">
    <property type="entry name" value="Ac_transferase_dom_sf"/>
</dbReference>
<dbReference type="SMART" id="SM00827">
    <property type="entry name" value="PKS_AT"/>
    <property type="match status" value="1"/>
</dbReference>
<dbReference type="InterPro" id="IPR036736">
    <property type="entry name" value="ACP-like_sf"/>
</dbReference>
<gene>
    <name evidence="5" type="ORF">SCP_1601690</name>
</gene>
<evidence type="ECO:0000313" key="5">
    <source>
        <dbReference type="EMBL" id="GBE89507.1"/>
    </source>
</evidence>
<dbReference type="Proteomes" id="UP000287166">
    <property type="component" value="Unassembled WGS sequence"/>
</dbReference>
<dbReference type="InterPro" id="IPR016035">
    <property type="entry name" value="Acyl_Trfase/lysoPLipase"/>
</dbReference>
<dbReference type="GO" id="GO:0004312">
    <property type="term" value="F:fatty acid synthase activity"/>
    <property type="evidence" value="ECO:0007669"/>
    <property type="project" value="TreeGrafter"/>
</dbReference>
<dbReference type="SUPFAM" id="SSF52151">
    <property type="entry name" value="FabD/lysophospholipase-like"/>
    <property type="match status" value="1"/>
</dbReference>
<keyword evidence="3" id="KW-0808">Transferase</keyword>
<feature type="domain" description="Ketosynthase family 3 (KS3)" evidence="4">
    <location>
        <begin position="12"/>
        <end position="428"/>
    </location>
</feature>
<dbReference type="Gene3D" id="3.40.47.10">
    <property type="match status" value="1"/>
</dbReference>
<dbReference type="InterPro" id="IPR020841">
    <property type="entry name" value="PKS_Beta-ketoAc_synthase_dom"/>
</dbReference>
<name>A0A401H4Z6_9APHY</name>
<organism evidence="5 6">
    <name type="scientific">Sparassis crispa</name>
    <dbReference type="NCBI Taxonomy" id="139825"/>
    <lineage>
        <taxon>Eukaryota</taxon>
        <taxon>Fungi</taxon>
        <taxon>Dikarya</taxon>
        <taxon>Basidiomycota</taxon>
        <taxon>Agaricomycotina</taxon>
        <taxon>Agaricomycetes</taxon>
        <taxon>Polyporales</taxon>
        <taxon>Sparassidaceae</taxon>
        <taxon>Sparassis</taxon>
    </lineage>
</organism>
<accession>A0A401H4Z6</accession>
<dbReference type="SUPFAM" id="SSF53901">
    <property type="entry name" value="Thiolase-like"/>
    <property type="match status" value="1"/>
</dbReference>
<dbReference type="SUPFAM" id="SSF53474">
    <property type="entry name" value="alpha/beta-Hydrolases"/>
    <property type="match status" value="1"/>
</dbReference>
<dbReference type="RefSeq" id="XP_027620420.1">
    <property type="nucleotide sequence ID" value="XM_027764619.1"/>
</dbReference>